<proteinExistence type="predicted"/>
<dbReference type="Proteomes" id="UP000614334">
    <property type="component" value="Unassembled WGS sequence"/>
</dbReference>
<evidence type="ECO:0000313" key="1">
    <source>
        <dbReference type="EMBL" id="KAF8750347.1"/>
    </source>
</evidence>
<evidence type="ECO:0000313" key="2">
    <source>
        <dbReference type="Proteomes" id="UP000614334"/>
    </source>
</evidence>
<dbReference type="AlphaFoldDB" id="A0A8H7I749"/>
<comment type="caution">
    <text evidence="1">The sequence shown here is derived from an EMBL/GenBank/DDBJ whole genome shotgun (WGS) entry which is preliminary data.</text>
</comment>
<organism evidence="1 2">
    <name type="scientific">Rhizoctonia solani</name>
    <dbReference type="NCBI Taxonomy" id="456999"/>
    <lineage>
        <taxon>Eukaryota</taxon>
        <taxon>Fungi</taxon>
        <taxon>Dikarya</taxon>
        <taxon>Basidiomycota</taxon>
        <taxon>Agaricomycotina</taxon>
        <taxon>Agaricomycetes</taxon>
        <taxon>Cantharellales</taxon>
        <taxon>Ceratobasidiaceae</taxon>
        <taxon>Rhizoctonia</taxon>
    </lineage>
</organism>
<name>A0A8H7I749_9AGAM</name>
<protein>
    <submittedName>
        <fullName evidence="1">Transposase family tnp2</fullName>
    </submittedName>
</protein>
<dbReference type="PANTHER" id="PTHR46579:SF1">
    <property type="entry name" value="F5_8 TYPE C DOMAIN-CONTAINING PROTEIN"/>
    <property type="match status" value="1"/>
</dbReference>
<accession>A0A8H7I749</accession>
<reference evidence="1" key="1">
    <citation type="submission" date="2020-09" db="EMBL/GenBank/DDBJ databases">
        <title>Comparative genome analyses of four rice-infecting Rhizoctonia solani isolates reveal extensive enrichment of homogalacturonan modification genes.</title>
        <authorList>
            <person name="Lee D.-Y."/>
            <person name="Jeon J."/>
            <person name="Kim K.-T."/>
            <person name="Cheong K."/>
            <person name="Song H."/>
            <person name="Choi G."/>
            <person name="Ko J."/>
            <person name="Opiyo S.O."/>
            <person name="Zuo S."/>
            <person name="Madhav S."/>
            <person name="Lee Y.-H."/>
            <person name="Wang G.-L."/>
        </authorList>
    </citation>
    <scope>NUCLEOTIDE SEQUENCE</scope>
    <source>
        <strain evidence="1">AG1-IA B2</strain>
    </source>
</reference>
<gene>
    <name evidence="1" type="ORF">RHS01_09362</name>
</gene>
<dbReference type="PANTHER" id="PTHR46579">
    <property type="entry name" value="F5/8 TYPE C DOMAIN-CONTAINING PROTEIN-RELATED"/>
    <property type="match status" value="1"/>
</dbReference>
<dbReference type="EMBL" id="JACYCF010000021">
    <property type="protein sequence ID" value="KAF8750347.1"/>
    <property type="molecule type" value="Genomic_DNA"/>
</dbReference>
<sequence>MVQQMEFRANYVHQEGAMDEVFDGTRYLNLCETPIVVEGKPQGVCYFDKKTGRRDIAYSIMLDGVTIRKKAAKGNSSCWPIMGQNLNLPASKRAKLRNLIPLGALEQARGVRTFDVTTGHHFILRAHPIMVSGNMQAIKHVMEMKGMNARCPCRACLLHGIWLEPAKTYYIPLANPRNNCDIIPDKRIVPKLDPIDTWFDPLGLPLRTHKGIQEQLRLMDAAQTKKEYNRIAMECGLTGHSILDRIPSIQRPDLYLHEFMHLFLLNHGPDLVSLWTGTYKGLGMDAGTGTFILPFLEWCKVGHETEAATKTIAASIIRPFPNIQTHIKCYIAEHWAFWLIYIGPVVLRGRLPKKYYNHYLELVDIMKCLLSINNTTAQIEALREKIAAYVERFKELYYQYNYEQLRVCKSVVHALLHVPNNVLRCGPVWGIGPGCLNAIAKRSLLVQNPRSFHGLDRQLRKAMLFGKSSTPVDVTQMEEIKPGCELSLLPTNYSALTSNRRGTHLAFPSSCEYFLKPNLRWRIAQYFYTNFPVRSFHEWLEFIPERCKRWGKVRIQNAEDTGPGDCIRSAVATNPFSPYGKRDASFVKYTFQRDKNERSRRKEPEMEDVNAYGQLDFILAITLPVNKRFKITKRKLHVLAHITEAEGAEGDAASKMIAFTKFGQSIILDISLVMNLAGRVFTRGVVATGEWIIIDRGKAIQRTAFDIPEEAEEEEVDDVDN</sequence>